<dbReference type="Proteomes" id="UP000471501">
    <property type="component" value="Unassembled WGS sequence"/>
</dbReference>
<dbReference type="AlphaFoldDB" id="A0A6I4NRL5"/>
<sequence length="457" mass="52339">MSRIRIVEGTITKTTGGEHHIYSEGDIVFNAGGRIYLSADGEHIYTTEPLDPPQIEGEITEPYKCTHCEEEITLNQIKYILTGKLDGKLEDESKVKEIIGLINKYRFDFKLDTCLRKAHFISQVGAESKFKSTYEGSVYSSSSLSIFNQGVSRFKDNQEIDDIVLDSLNDNLSTIFKIVDKDGKIITKTNAELKNILKAQKVIVDEKEIYGKYKGEKDPKNSKKRVDKLIKEILNSDKTIDYQIYLKIHSSFGIQILSRAYANRFGNGDEMSRDGWKFRGKGIKQITFKDNYENFTKFRKKYPFPDDKTGEIDFTKTTDSVKLEGNFDKVAENTIYGVQSANWYWVEGNGSVYKNGDLDDVKKATKAVNGGYNGLEVRNKYTKLAREEEGFKVFKHYKLEYENGTDDEKKKIIARLKFLLEERTQKDSATKKTVNLKDENAQILLDELESKIEVGKK</sequence>
<dbReference type="Gene3D" id="1.10.530.10">
    <property type="match status" value="1"/>
</dbReference>
<keyword evidence="2" id="KW-1185">Reference proteome</keyword>
<protein>
    <submittedName>
        <fullName evidence="1">Uncharacterized protein</fullName>
    </submittedName>
</protein>
<evidence type="ECO:0000313" key="1">
    <source>
        <dbReference type="EMBL" id="MWB95125.1"/>
    </source>
</evidence>
<comment type="caution">
    <text evidence="1">The sequence shown here is derived from an EMBL/GenBank/DDBJ whole genome shotgun (WGS) entry which is preliminary data.</text>
</comment>
<gene>
    <name evidence="1" type="ORF">GON26_12200</name>
</gene>
<evidence type="ECO:0000313" key="2">
    <source>
        <dbReference type="Proteomes" id="UP000471501"/>
    </source>
</evidence>
<name>A0A6I4NRL5_9FLAO</name>
<dbReference type="RefSeq" id="WP_160375049.1">
    <property type="nucleotide sequence ID" value="NZ_WSTB01000006.1"/>
</dbReference>
<dbReference type="InterPro" id="IPR023346">
    <property type="entry name" value="Lysozyme-like_dom_sf"/>
</dbReference>
<proteinExistence type="predicted"/>
<accession>A0A6I4NRL5</accession>
<reference evidence="1 2" key="1">
    <citation type="submission" date="2019-12" db="EMBL/GenBank/DDBJ databases">
        <authorList>
            <person name="Kim Y.S."/>
        </authorList>
    </citation>
    <scope>NUCLEOTIDE SEQUENCE [LARGE SCALE GENOMIC DNA]</scope>
    <source>
        <strain evidence="1 2">GA093</strain>
    </source>
</reference>
<dbReference type="EMBL" id="WSTB01000006">
    <property type="protein sequence ID" value="MWB95125.1"/>
    <property type="molecule type" value="Genomic_DNA"/>
</dbReference>
<dbReference type="SUPFAM" id="SSF53955">
    <property type="entry name" value="Lysozyme-like"/>
    <property type="match status" value="1"/>
</dbReference>
<organism evidence="1 2">
    <name type="scientific">Flavobacterium hydrocarbonoxydans</name>
    <dbReference type="NCBI Taxonomy" id="2683249"/>
    <lineage>
        <taxon>Bacteria</taxon>
        <taxon>Pseudomonadati</taxon>
        <taxon>Bacteroidota</taxon>
        <taxon>Flavobacteriia</taxon>
        <taxon>Flavobacteriales</taxon>
        <taxon>Flavobacteriaceae</taxon>
        <taxon>Flavobacterium</taxon>
    </lineage>
</organism>